<comment type="subunit">
    <text evidence="8">Part of the 30S ribosomal subunit. Contacts proteins S4 and S8.</text>
</comment>
<evidence type="ECO:0000256" key="4">
    <source>
        <dbReference type="ARBA" id="ARBA00022884"/>
    </source>
</evidence>
<dbReference type="Pfam" id="PF00333">
    <property type="entry name" value="Ribosomal_S5"/>
    <property type="match status" value="1"/>
</dbReference>
<name>A0A968G969_9SPIO</name>
<evidence type="ECO:0000259" key="10">
    <source>
        <dbReference type="PROSITE" id="PS50881"/>
    </source>
</evidence>
<evidence type="ECO:0000256" key="7">
    <source>
        <dbReference type="ARBA" id="ARBA00035255"/>
    </source>
</evidence>
<dbReference type="Pfam" id="PF03719">
    <property type="entry name" value="Ribosomal_S5_C"/>
    <property type="match status" value="1"/>
</dbReference>
<dbReference type="EMBL" id="JAATLJ010000001">
    <property type="protein sequence ID" value="NIZ40237.1"/>
    <property type="molecule type" value="Genomic_DNA"/>
</dbReference>
<dbReference type="GO" id="GO:0015935">
    <property type="term" value="C:small ribosomal subunit"/>
    <property type="evidence" value="ECO:0007669"/>
    <property type="project" value="InterPro"/>
</dbReference>
<dbReference type="NCBIfam" id="TIGR01021">
    <property type="entry name" value="rpsE_bact"/>
    <property type="match status" value="1"/>
</dbReference>
<dbReference type="InterPro" id="IPR020568">
    <property type="entry name" value="Ribosomal_Su5_D2-typ_SF"/>
</dbReference>
<dbReference type="PROSITE" id="PS50881">
    <property type="entry name" value="S5_DSRBD"/>
    <property type="match status" value="1"/>
</dbReference>
<sequence length="168" mass="18494">MRNDKREREEKEFNEKVVTLNRVAKVVKGGRRFSFSALVVVGDGKGRVGYGFGKANDVSEAIRKSVEHAKRNLRVIPMRNNTIPHEVIGRFKSSNVIMKPAAPGTGIIAGGSVRMVMEAAGIHDVLSKRLGSKNAINIVKAVFNAFDNTMDIRKVSNARGKSIKDFWG</sequence>
<keyword evidence="3 8" id="KW-0699">rRNA-binding</keyword>
<dbReference type="SUPFAM" id="SSF54768">
    <property type="entry name" value="dsRNA-binding domain-like"/>
    <property type="match status" value="1"/>
</dbReference>
<feature type="domain" description="S5 DRBM" evidence="10">
    <location>
        <begin position="13"/>
        <end position="76"/>
    </location>
</feature>
<gene>
    <name evidence="8 11" type="primary">rpsE</name>
    <name evidence="11" type="ORF">HCT14_01750</name>
</gene>
<dbReference type="RefSeq" id="WP_167700839.1">
    <property type="nucleotide sequence ID" value="NZ_CP118174.1"/>
</dbReference>
<evidence type="ECO:0000256" key="2">
    <source>
        <dbReference type="ARBA" id="ARBA00008945"/>
    </source>
</evidence>
<keyword evidence="5 8" id="KW-0689">Ribosomal protein</keyword>
<comment type="function">
    <text evidence="8">With S4 and S12 plays an important role in translational accuracy.</text>
</comment>
<evidence type="ECO:0000256" key="9">
    <source>
        <dbReference type="RuleBase" id="RU003823"/>
    </source>
</evidence>
<evidence type="ECO:0000313" key="12">
    <source>
        <dbReference type="Proteomes" id="UP000711995"/>
    </source>
</evidence>
<evidence type="ECO:0000256" key="5">
    <source>
        <dbReference type="ARBA" id="ARBA00022980"/>
    </source>
</evidence>
<comment type="similarity">
    <text evidence="2 8 9">Belongs to the universal ribosomal protein uS5 family.</text>
</comment>
<dbReference type="InterPro" id="IPR000851">
    <property type="entry name" value="Ribosomal_uS5"/>
</dbReference>
<dbReference type="Gene3D" id="3.30.230.10">
    <property type="match status" value="1"/>
</dbReference>
<dbReference type="PANTHER" id="PTHR48277">
    <property type="entry name" value="MITOCHONDRIAL RIBOSOMAL PROTEIN S5"/>
    <property type="match status" value="1"/>
</dbReference>
<protein>
    <recommendedName>
        <fullName evidence="7 8">Small ribosomal subunit protein uS5</fullName>
    </recommendedName>
</protein>
<evidence type="ECO:0000256" key="3">
    <source>
        <dbReference type="ARBA" id="ARBA00022730"/>
    </source>
</evidence>
<dbReference type="HAMAP" id="MF_01307_B">
    <property type="entry name" value="Ribosomal_uS5_B"/>
    <property type="match status" value="1"/>
</dbReference>
<dbReference type="Gene3D" id="3.30.160.20">
    <property type="match status" value="1"/>
</dbReference>
<dbReference type="GO" id="GO:0006412">
    <property type="term" value="P:translation"/>
    <property type="evidence" value="ECO:0007669"/>
    <property type="project" value="UniProtKB-UniRule"/>
</dbReference>
<dbReference type="PANTHER" id="PTHR48277:SF1">
    <property type="entry name" value="MITOCHONDRIAL RIBOSOMAL PROTEIN S5"/>
    <property type="match status" value="1"/>
</dbReference>
<dbReference type="Proteomes" id="UP000711995">
    <property type="component" value="Unassembled WGS sequence"/>
</dbReference>
<dbReference type="InterPro" id="IPR005324">
    <property type="entry name" value="Ribosomal_uS5_C"/>
</dbReference>
<dbReference type="GO" id="GO:0019843">
    <property type="term" value="F:rRNA binding"/>
    <property type="evidence" value="ECO:0007669"/>
    <property type="project" value="UniProtKB-UniRule"/>
</dbReference>
<dbReference type="GO" id="GO:0005737">
    <property type="term" value="C:cytoplasm"/>
    <property type="evidence" value="ECO:0007669"/>
    <property type="project" value="UniProtKB-ARBA"/>
</dbReference>
<keyword evidence="4 8" id="KW-0694">RNA-binding</keyword>
<evidence type="ECO:0000256" key="1">
    <source>
        <dbReference type="ARBA" id="ARBA00003093"/>
    </source>
</evidence>
<proteinExistence type="inferred from homology"/>
<comment type="domain">
    <text evidence="8">The N-terminal domain interacts with the head of the 30S subunit; the C-terminal domain interacts with the body and contacts protein S4. The interaction surface between S4 and S5 is involved in control of translational fidelity.</text>
</comment>
<dbReference type="InterPro" id="IPR013810">
    <property type="entry name" value="Ribosomal_uS5_N"/>
</dbReference>
<dbReference type="SUPFAM" id="SSF54211">
    <property type="entry name" value="Ribosomal protein S5 domain 2-like"/>
    <property type="match status" value="1"/>
</dbReference>
<dbReference type="InterPro" id="IPR014721">
    <property type="entry name" value="Ribsml_uS5_D2-typ_fold_subgr"/>
</dbReference>
<comment type="caution">
    <text evidence="11">The sequence shown here is derived from an EMBL/GenBank/DDBJ whole genome shotgun (WGS) entry which is preliminary data.</text>
</comment>
<evidence type="ECO:0000313" key="11">
    <source>
        <dbReference type="EMBL" id="NIZ40237.1"/>
    </source>
</evidence>
<dbReference type="FunFam" id="3.30.160.20:FF:000001">
    <property type="entry name" value="30S ribosomal protein S5"/>
    <property type="match status" value="1"/>
</dbReference>
<keyword evidence="6 8" id="KW-0687">Ribonucleoprotein</keyword>
<reference evidence="11 12" key="1">
    <citation type="submission" date="2020-03" db="EMBL/GenBank/DDBJ databases">
        <title>Spirochaetal bacteria isolated from arthropods constitute a novel genus Entomospira genus novum within the order Spirochaetales.</title>
        <authorList>
            <person name="Grana-Miraglia L."/>
            <person name="Sikutova S."/>
            <person name="Fingerle V."/>
            <person name="Sing A."/>
            <person name="Castillo-Ramirez S."/>
            <person name="Margos G."/>
            <person name="Rudolf I."/>
        </authorList>
    </citation>
    <scope>NUCLEOTIDE SEQUENCE [LARGE SCALE GENOMIC DNA]</scope>
    <source>
        <strain evidence="11 12">BR193</strain>
    </source>
</reference>
<dbReference type="FunFam" id="3.30.230.10:FF:000002">
    <property type="entry name" value="30S ribosomal protein S5"/>
    <property type="match status" value="1"/>
</dbReference>
<evidence type="ECO:0000256" key="8">
    <source>
        <dbReference type="HAMAP-Rule" id="MF_01307"/>
    </source>
</evidence>
<dbReference type="GO" id="GO:0003735">
    <property type="term" value="F:structural constituent of ribosome"/>
    <property type="evidence" value="ECO:0007669"/>
    <property type="project" value="UniProtKB-UniRule"/>
</dbReference>
<keyword evidence="12" id="KW-1185">Reference proteome</keyword>
<comment type="function">
    <text evidence="1 8">Located at the back of the 30S subunit body where it stabilizes the conformation of the head with respect to the body.</text>
</comment>
<evidence type="ECO:0000256" key="6">
    <source>
        <dbReference type="ARBA" id="ARBA00023274"/>
    </source>
</evidence>
<dbReference type="GO" id="GO:0042254">
    <property type="term" value="P:ribosome biogenesis"/>
    <property type="evidence" value="ECO:0007669"/>
    <property type="project" value="UniProtKB-ARBA"/>
</dbReference>
<organism evidence="11 12">
    <name type="scientific">Entomospira entomophila</name>
    <dbReference type="NCBI Taxonomy" id="2719988"/>
    <lineage>
        <taxon>Bacteria</taxon>
        <taxon>Pseudomonadati</taxon>
        <taxon>Spirochaetota</taxon>
        <taxon>Spirochaetia</taxon>
        <taxon>Spirochaetales</taxon>
        <taxon>Spirochaetaceae</taxon>
        <taxon>Entomospira</taxon>
    </lineage>
</organism>
<accession>A0A968G969</accession>
<dbReference type="InterPro" id="IPR018192">
    <property type="entry name" value="Ribosomal_uS5_N_CS"/>
</dbReference>
<dbReference type="AlphaFoldDB" id="A0A968G969"/>
<dbReference type="InterPro" id="IPR005712">
    <property type="entry name" value="Ribosomal_uS5_bac-type"/>
</dbReference>
<dbReference type="PROSITE" id="PS00585">
    <property type="entry name" value="RIBOSOMAL_S5"/>
    <property type="match status" value="1"/>
</dbReference>